<evidence type="ECO:0000313" key="16">
    <source>
        <dbReference type="Proteomes" id="UP000019118"/>
    </source>
</evidence>
<evidence type="ECO:0000313" key="15">
    <source>
        <dbReference type="EnsemblMetazoa" id="XP_019767488.1"/>
    </source>
</evidence>
<dbReference type="InterPro" id="IPR013783">
    <property type="entry name" value="Ig-like_fold"/>
</dbReference>
<dbReference type="SUPFAM" id="SSF49785">
    <property type="entry name" value="Galactose-binding domain-like"/>
    <property type="match status" value="1"/>
</dbReference>
<evidence type="ECO:0000256" key="2">
    <source>
        <dbReference type="ARBA" id="ARBA00004371"/>
    </source>
</evidence>
<keyword evidence="9" id="KW-0326">Glycosidase</keyword>
<dbReference type="InterPro" id="IPR041625">
    <property type="entry name" value="Beta-mannosidase_Ig"/>
</dbReference>
<organism evidence="15 16">
    <name type="scientific">Dendroctonus ponderosae</name>
    <name type="common">Mountain pine beetle</name>
    <dbReference type="NCBI Taxonomy" id="77166"/>
    <lineage>
        <taxon>Eukaryota</taxon>
        <taxon>Metazoa</taxon>
        <taxon>Ecdysozoa</taxon>
        <taxon>Arthropoda</taxon>
        <taxon>Hexapoda</taxon>
        <taxon>Insecta</taxon>
        <taxon>Pterygota</taxon>
        <taxon>Neoptera</taxon>
        <taxon>Endopterygota</taxon>
        <taxon>Coleoptera</taxon>
        <taxon>Polyphaga</taxon>
        <taxon>Cucujiformia</taxon>
        <taxon>Curculionidae</taxon>
        <taxon>Scolytinae</taxon>
        <taxon>Dendroctonus</taxon>
    </lineage>
</organism>
<dbReference type="Pfam" id="PF17753">
    <property type="entry name" value="Ig_mannosidase"/>
    <property type="match status" value="1"/>
</dbReference>
<evidence type="ECO:0000256" key="9">
    <source>
        <dbReference type="ARBA" id="ARBA00023295"/>
    </source>
</evidence>
<evidence type="ECO:0000256" key="11">
    <source>
        <dbReference type="SAM" id="SignalP"/>
    </source>
</evidence>
<evidence type="ECO:0000256" key="8">
    <source>
        <dbReference type="ARBA" id="ARBA00023228"/>
    </source>
</evidence>
<dbReference type="InterPro" id="IPR006102">
    <property type="entry name" value="Ig-like_GH2"/>
</dbReference>
<dbReference type="SUPFAM" id="SSF51445">
    <property type="entry name" value="(Trans)glycosidases"/>
    <property type="match status" value="1"/>
</dbReference>
<evidence type="ECO:0000256" key="6">
    <source>
        <dbReference type="ARBA" id="ARBA00022801"/>
    </source>
</evidence>
<proteinExistence type="inferred from homology"/>
<keyword evidence="7" id="KW-0325">Glycoprotein</keyword>
<dbReference type="AlphaFoldDB" id="A0AAR5Q2L8"/>
<evidence type="ECO:0000256" key="10">
    <source>
        <dbReference type="ARBA" id="ARBA00033445"/>
    </source>
</evidence>
<dbReference type="Gene3D" id="3.20.20.80">
    <property type="entry name" value="Glycosidases"/>
    <property type="match status" value="1"/>
</dbReference>
<keyword evidence="5 11" id="KW-0732">Signal</keyword>
<dbReference type="InterPro" id="IPR008979">
    <property type="entry name" value="Galactose-bd-like_sf"/>
</dbReference>
<protein>
    <recommendedName>
        <fullName evidence="4">beta-mannosidase</fullName>
        <ecNumber evidence="4">3.2.1.25</ecNumber>
    </recommendedName>
    <alternativeName>
        <fullName evidence="10">Mannanase</fullName>
    </alternativeName>
</protein>
<evidence type="ECO:0000256" key="1">
    <source>
        <dbReference type="ARBA" id="ARBA00000829"/>
    </source>
</evidence>
<evidence type="ECO:0000256" key="4">
    <source>
        <dbReference type="ARBA" id="ARBA00012754"/>
    </source>
</evidence>
<evidence type="ECO:0000259" key="12">
    <source>
        <dbReference type="Pfam" id="PF00703"/>
    </source>
</evidence>
<dbReference type="GO" id="GO:0004567">
    <property type="term" value="F:beta-mannosidase activity"/>
    <property type="evidence" value="ECO:0007669"/>
    <property type="project" value="UniProtKB-EC"/>
</dbReference>
<comment type="similarity">
    <text evidence="3">Belongs to the glycosyl hydrolase 2 family.</text>
</comment>
<dbReference type="Pfam" id="PF22666">
    <property type="entry name" value="Glyco_hydro_2_N2"/>
    <property type="match status" value="1"/>
</dbReference>
<dbReference type="Pfam" id="PF00703">
    <property type="entry name" value="Glyco_hydro_2"/>
    <property type="match status" value="1"/>
</dbReference>
<dbReference type="InterPro" id="IPR054593">
    <property type="entry name" value="Beta-mannosidase-like_N2"/>
</dbReference>
<dbReference type="InterPro" id="IPR050887">
    <property type="entry name" value="Beta-mannosidase_GH2"/>
</dbReference>
<keyword evidence="8" id="KW-0458">Lysosome</keyword>
<evidence type="ECO:0000256" key="3">
    <source>
        <dbReference type="ARBA" id="ARBA00007401"/>
    </source>
</evidence>
<dbReference type="PANTHER" id="PTHR43730:SF1">
    <property type="entry name" value="BETA-MANNOSIDASE"/>
    <property type="match status" value="1"/>
</dbReference>
<evidence type="ECO:0000259" key="13">
    <source>
        <dbReference type="Pfam" id="PF17753"/>
    </source>
</evidence>
<dbReference type="InterPro" id="IPR036156">
    <property type="entry name" value="Beta-gal/glucu_dom_sf"/>
</dbReference>
<reference evidence="16" key="1">
    <citation type="journal article" date="2013" name="Genome Biol.">
        <title>Draft genome of the mountain pine beetle, Dendroctonus ponderosae Hopkins, a major forest pest.</title>
        <authorList>
            <person name="Keeling C.I."/>
            <person name="Yuen M.M."/>
            <person name="Liao N.Y."/>
            <person name="Docking T.R."/>
            <person name="Chan S.K."/>
            <person name="Taylor G.A."/>
            <person name="Palmquist D.L."/>
            <person name="Jackman S.D."/>
            <person name="Nguyen A."/>
            <person name="Li M."/>
            <person name="Henderson H."/>
            <person name="Janes J.K."/>
            <person name="Zhao Y."/>
            <person name="Pandoh P."/>
            <person name="Moore R."/>
            <person name="Sperling F.A."/>
            <person name="Huber D.P."/>
            <person name="Birol I."/>
            <person name="Jones S.J."/>
            <person name="Bohlmann J."/>
        </authorList>
    </citation>
    <scope>NUCLEOTIDE SEQUENCE</scope>
</reference>
<dbReference type="PANTHER" id="PTHR43730">
    <property type="entry name" value="BETA-MANNOSIDASE"/>
    <property type="match status" value="1"/>
</dbReference>
<dbReference type="Gene3D" id="2.60.40.10">
    <property type="entry name" value="Immunoglobulins"/>
    <property type="match status" value="2"/>
</dbReference>
<evidence type="ECO:0000256" key="7">
    <source>
        <dbReference type="ARBA" id="ARBA00023180"/>
    </source>
</evidence>
<dbReference type="Proteomes" id="UP000019118">
    <property type="component" value="Unassembled WGS sequence"/>
</dbReference>
<dbReference type="EnsemblMetazoa" id="XM_019911929.1">
    <property type="protein sequence ID" value="XP_019767488.1"/>
    <property type="gene ID" value="LOC109542631"/>
</dbReference>
<feature type="domain" description="Beta-mannosidase Ig-fold" evidence="13">
    <location>
        <begin position="821"/>
        <end position="896"/>
    </location>
</feature>
<dbReference type="GO" id="GO:0006516">
    <property type="term" value="P:glycoprotein catabolic process"/>
    <property type="evidence" value="ECO:0007669"/>
    <property type="project" value="TreeGrafter"/>
</dbReference>
<feature type="signal peptide" evidence="11">
    <location>
        <begin position="1"/>
        <end position="20"/>
    </location>
</feature>
<dbReference type="SUPFAM" id="SSF49303">
    <property type="entry name" value="beta-Galactosidase/glucuronidase domain"/>
    <property type="match status" value="1"/>
</dbReference>
<name>A0AAR5Q2L8_DENPD</name>
<dbReference type="GO" id="GO:0005764">
    <property type="term" value="C:lysosome"/>
    <property type="evidence" value="ECO:0007669"/>
    <property type="project" value="UniProtKB-SubCell"/>
</dbReference>
<feature type="domain" description="Beta-mannosidase-like galactose-binding" evidence="14">
    <location>
        <begin position="40"/>
        <end position="209"/>
    </location>
</feature>
<dbReference type="GO" id="GO:0005975">
    <property type="term" value="P:carbohydrate metabolic process"/>
    <property type="evidence" value="ECO:0007669"/>
    <property type="project" value="InterPro"/>
</dbReference>
<comment type="subcellular location">
    <subcellularLocation>
        <location evidence="2">Lysosome</location>
    </subcellularLocation>
</comment>
<sequence length="901" mass="103069">MARLGTGLAIFALCFALCNCKVNVIQSLDGTWVGRETDYWYEFPTTVPGGVYSDLMDLEIIDDVFFGFNDNVTSWVGTINWTYALNFTIDPTLLEYENVNLVFDGVDTFADIVLNNVTVGSTTNMFVRYVFDVKDILKAEGNNTIVLKFINAPEVGLKRNEEQLKKYRIPWECPPDAYRGVCHINMIRKMQASFAWDWGVALPSMGIWKPVYIEAFDETVIRHLVPRVSKSEDESKYLITINTYFAPNQRNTVSGTLNAKIYLDNNEEVWNDFDIFEKSSGDEDIVSSVTLSIDAALVQLWWPNGYGEQPLYELAVSFTDGENGATISKKVNIGFRFVELVEESLEKGQTFYFKVNGEPIFVKGSNEIPINILPELGQDRQTIRYLLQSAKEVNMNMLRVWGGGVYESDYFYEIADQLGIMIWQDFMFACSLYPANELFLADVVAEVDHNIKRLYHHPSIVVYSGNNENEGVLSDNWYSTADNYDQYKADYVALYIETVRAQFERISGGEGVFISSSPSNAKLTENEGWVGQSPSNQYWGDVHFYNYVLDSWNSNSYPIPRFCSEYGYQSFPLEDSWMTATNITADLKLTSEFMDWRQHHPLGNEEIELLISENLQLPDSESEHFSSAFFYLSQIYSAQAIRVETEHYRRYRSYLTEEGNGYTMGALYWQLNDVWVAPTWSSIDYTGRWKMLHYFAKSFFANVIVTGHKNLEEQILLYTVNDQLSPIEDVSVLVQIFNYDSPEFRPVHEYRLATSLEAGSSQLIETIETEDVLQEVGCELTTCFFYFVVQKNASLTYSTAISPENYVFPAKLKNSELSSPDVEIVSVSQTGTKTYEITVRSDNIALFVWLDTHAIMGRFSENGFLQVEATRTVSFHSDQDTNVEELQAAITVTHLKHSRWA</sequence>
<feature type="chain" id="PRO_5043983671" description="beta-mannosidase" evidence="11">
    <location>
        <begin position="21"/>
        <end position="901"/>
    </location>
</feature>
<reference evidence="15" key="2">
    <citation type="submission" date="2024-08" db="UniProtKB">
        <authorList>
            <consortium name="EnsemblMetazoa"/>
        </authorList>
    </citation>
    <scope>IDENTIFICATION</scope>
</reference>
<dbReference type="InterPro" id="IPR017853">
    <property type="entry name" value="GH"/>
</dbReference>
<dbReference type="EC" id="3.2.1.25" evidence="4"/>
<feature type="domain" description="Glycoside hydrolase family 2 immunoglobulin-like beta-sandwich" evidence="12">
    <location>
        <begin position="221"/>
        <end position="336"/>
    </location>
</feature>
<keyword evidence="16" id="KW-1185">Reference proteome</keyword>
<dbReference type="FunFam" id="3.20.20.80:FF:000050">
    <property type="entry name" value="Beta-mannosidase B"/>
    <property type="match status" value="1"/>
</dbReference>
<dbReference type="FunFam" id="2.60.120.260:FF:000060">
    <property type="entry name" value="Probable beta-mannosidase"/>
    <property type="match status" value="1"/>
</dbReference>
<comment type="catalytic activity">
    <reaction evidence="1">
        <text>Hydrolysis of terminal, non-reducing beta-D-mannose residues in beta-D-mannosides.</text>
        <dbReference type="EC" id="3.2.1.25"/>
    </reaction>
</comment>
<evidence type="ECO:0000256" key="5">
    <source>
        <dbReference type="ARBA" id="ARBA00022729"/>
    </source>
</evidence>
<accession>A0AAR5Q2L8</accession>
<dbReference type="Gene3D" id="2.60.120.260">
    <property type="entry name" value="Galactose-binding domain-like"/>
    <property type="match status" value="1"/>
</dbReference>
<dbReference type="FunFam" id="2.60.40.10:FF:000650">
    <property type="entry name" value="Mannosidase beta"/>
    <property type="match status" value="1"/>
</dbReference>
<evidence type="ECO:0000259" key="14">
    <source>
        <dbReference type="Pfam" id="PF22666"/>
    </source>
</evidence>
<keyword evidence="6" id="KW-0378">Hydrolase</keyword>